<keyword evidence="4" id="KW-1185">Reference proteome</keyword>
<keyword evidence="2" id="KW-0812">Transmembrane</keyword>
<comment type="caution">
    <text evidence="3">The sequence shown here is derived from an EMBL/GenBank/DDBJ whole genome shotgun (WGS) entry which is preliminary data.</text>
</comment>
<reference evidence="3" key="1">
    <citation type="submission" date="2021-06" db="EMBL/GenBank/DDBJ databases">
        <authorList>
            <person name="Kallberg Y."/>
            <person name="Tangrot J."/>
            <person name="Rosling A."/>
        </authorList>
    </citation>
    <scope>NUCLEOTIDE SEQUENCE</scope>
    <source>
        <strain evidence="3">MT106</strain>
    </source>
</reference>
<feature type="region of interest" description="Disordered" evidence="1">
    <location>
        <begin position="18"/>
        <end position="37"/>
    </location>
</feature>
<dbReference type="EMBL" id="CAJVPL010000964">
    <property type="protein sequence ID" value="CAG8543861.1"/>
    <property type="molecule type" value="Genomic_DNA"/>
</dbReference>
<evidence type="ECO:0000256" key="1">
    <source>
        <dbReference type="SAM" id="MobiDB-lite"/>
    </source>
</evidence>
<proteinExistence type="predicted"/>
<keyword evidence="2" id="KW-1133">Transmembrane helix</keyword>
<dbReference type="InterPro" id="IPR033579">
    <property type="entry name" value="TMEM128"/>
</dbReference>
<name>A0A9N9AVG0_9GLOM</name>
<organism evidence="3 4">
    <name type="scientific">Ambispora gerdemannii</name>
    <dbReference type="NCBI Taxonomy" id="144530"/>
    <lineage>
        <taxon>Eukaryota</taxon>
        <taxon>Fungi</taxon>
        <taxon>Fungi incertae sedis</taxon>
        <taxon>Mucoromycota</taxon>
        <taxon>Glomeromycotina</taxon>
        <taxon>Glomeromycetes</taxon>
        <taxon>Archaeosporales</taxon>
        <taxon>Ambisporaceae</taxon>
        <taxon>Ambispora</taxon>
    </lineage>
</organism>
<dbReference type="Proteomes" id="UP000789831">
    <property type="component" value="Unassembled WGS sequence"/>
</dbReference>
<gene>
    <name evidence="3" type="ORF">AGERDE_LOCUS6322</name>
</gene>
<feature type="transmembrane region" description="Helical" evidence="2">
    <location>
        <begin position="131"/>
        <end position="154"/>
    </location>
</feature>
<keyword evidence="2" id="KW-0472">Membrane</keyword>
<evidence type="ECO:0000313" key="3">
    <source>
        <dbReference type="EMBL" id="CAG8543861.1"/>
    </source>
</evidence>
<sequence length="176" mass="20380">MSSEDSTKEIRHRGGISSPEFVDVTTSGVSSSTSSTLRRRIRKPRTRRLFSSIKWMTLAWFIVYWFNVYDGVTEILGWEESYSRILFYLSLSSLSITFGIFCHLQFIRPIFLGEAPPNYGALEQDANLRKYIPIATFLMLFGFVGLCASVWEIWHFWSPLIVERLLEAEAIVVHLR</sequence>
<evidence type="ECO:0000256" key="2">
    <source>
        <dbReference type="SAM" id="Phobius"/>
    </source>
</evidence>
<accession>A0A9N9AVG0</accession>
<dbReference type="PANTHER" id="PTHR31134:SF1">
    <property type="entry name" value="TRANSMEMBRANE PROTEIN 128"/>
    <property type="match status" value="1"/>
</dbReference>
<feature type="transmembrane region" description="Helical" evidence="2">
    <location>
        <begin position="86"/>
        <end position="111"/>
    </location>
</feature>
<evidence type="ECO:0000313" key="4">
    <source>
        <dbReference type="Proteomes" id="UP000789831"/>
    </source>
</evidence>
<feature type="compositionally biased region" description="Low complexity" evidence="1">
    <location>
        <begin position="24"/>
        <end position="36"/>
    </location>
</feature>
<dbReference type="AlphaFoldDB" id="A0A9N9AVG0"/>
<dbReference type="PANTHER" id="PTHR31134">
    <property type="entry name" value="TRANSMEMBRANE PROTEIN 128"/>
    <property type="match status" value="1"/>
</dbReference>
<dbReference type="Pfam" id="PF20479">
    <property type="entry name" value="TMEM128"/>
    <property type="match status" value="1"/>
</dbReference>
<protein>
    <submittedName>
        <fullName evidence="3">13008_t:CDS:1</fullName>
    </submittedName>
</protein>